<dbReference type="SUPFAM" id="SSF161098">
    <property type="entry name" value="MetI-like"/>
    <property type="match status" value="1"/>
</dbReference>
<name>A0A841BWA5_9ACTN</name>
<proteinExistence type="inferred from homology"/>
<comment type="caution">
    <text evidence="9">The sequence shown here is derived from an EMBL/GenBank/DDBJ whole genome shotgun (WGS) entry which is preliminary data.</text>
</comment>
<evidence type="ECO:0000313" key="10">
    <source>
        <dbReference type="Proteomes" id="UP000587527"/>
    </source>
</evidence>
<evidence type="ECO:0000313" key="9">
    <source>
        <dbReference type="EMBL" id="MBB5871758.1"/>
    </source>
</evidence>
<gene>
    <name evidence="9" type="ORF">F4553_005137</name>
</gene>
<dbReference type="InterPro" id="IPR000515">
    <property type="entry name" value="MetI-like"/>
</dbReference>
<dbReference type="PANTHER" id="PTHR43744">
    <property type="entry name" value="ABC TRANSPORTER PERMEASE PROTEIN MG189-RELATED-RELATED"/>
    <property type="match status" value="1"/>
</dbReference>
<feature type="transmembrane region" description="Helical" evidence="7">
    <location>
        <begin position="270"/>
        <end position="291"/>
    </location>
</feature>
<evidence type="ECO:0000256" key="4">
    <source>
        <dbReference type="ARBA" id="ARBA00022692"/>
    </source>
</evidence>
<evidence type="ECO:0000256" key="1">
    <source>
        <dbReference type="ARBA" id="ARBA00004651"/>
    </source>
</evidence>
<dbReference type="PROSITE" id="PS50928">
    <property type="entry name" value="ABC_TM1"/>
    <property type="match status" value="1"/>
</dbReference>
<comment type="subcellular location">
    <subcellularLocation>
        <location evidence="1 7">Cell membrane</location>
        <topology evidence="1 7">Multi-pass membrane protein</topology>
    </subcellularLocation>
</comment>
<dbReference type="GO" id="GO:0055085">
    <property type="term" value="P:transmembrane transport"/>
    <property type="evidence" value="ECO:0007669"/>
    <property type="project" value="InterPro"/>
</dbReference>
<dbReference type="AlphaFoldDB" id="A0A841BWA5"/>
<feature type="transmembrane region" description="Helical" evidence="7">
    <location>
        <begin position="156"/>
        <end position="177"/>
    </location>
</feature>
<dbReference type="Proteomes" id="UP000587527">
    <property type="component" value="Unassembled WGS sequence"/>
</dbReference>
<feature type="transmembrane region" description="Helical" evidence="7">
    <location>
        <begin position="21"/>
        <end position="45"/>
    </location>
</feature>
<dbReference type="Gene3D" id="1.10.3720.10">
    <property type="entry name" value="MetI-like"/>
    <property type="match status" value="1"/>
</dbReference>
<comment type="similarity">
    <text evidence="7">Belongs to the binding-protein-dependent transport system permease family.</text>
</comment>
<feature type="transmembrane region" description="Helical" evidence="7">
    <location>
        <begin position="126"/>
        <end position="150"/>
    </location>
</feature>
<dbReference type="RefSeq" id="WP_184840026.1">
    <property type="nucleotide sequence ID" value="NZ_JACHMN010000002.1"/>
</dbReference>
<accession>A0A841BWA5</accession>
<dbReference type="CDD" id="cd06261">
    <property type="entry name" value="TM_PBP2"/>
    <property type="match status" value="1"/>
</dbReference>
<evidence type="ECO:0000256" key="6">
    <source>
        <dbReference type="ARBA" id="ARBA00023136"/>
    </source>
</evidence>
<organism evidence="9 10">
    <name type="scientific">Allocatelliglobosispora scoriae</name>
    <dbReference type="NCBI Taxonomy" id="643052"/>
    <lineage>
        <taxon>Bacteria</taxon>
        <taxon>Bacillati</taxon>
        <taxon>Actinomycetota</taxon>
        <taxon>Actinomycetes</taxon>
        <taxon>Micromonosporales</taxon>
        <taxon>Micromonosporaceae</taxon>
        <taxon>Allocatelliglobosispora</taxon>
    </lineage>
</organism>
<keyword evidence="5 7" id="KW-1133">Transmembrane helix</keyword>
<feature type="transmembrane region" description="Helical" evidence="7">
    <location>
        <begin position="88"/>
        <end position="114"/>
    </location>
</feature>
<dbReference type="EMBL" id="JACHMN010000002">
    <property type="protein sequence ID" value="MBB5871758.1"/>
    <property type="molecule type" value="Genomic_DNA"/>
</dbReference>
<keyword evidence="6 7" id="KW-0472">Membrane</keyword>
<keyword evidence="4 7" id="KW-0812">Transmembrane</keyword>
<reference evidence="9 10" key="1">
    <citation type="submission" date="2020-08" db="EMBL/GenBank/DDBJ databases">
        <title>Sequencing the genomes of 1000 actinobacteria strains.</title>
        <authorList>
            <person name="Klenk H.-P."/>
        </authorList>
    </citation>
    <scope>NUCLEOTIDE SEQUENCE [LARGE SCALE GENOMIC DNA]</scope>
    <source>
        <strain evidence="9 10">DSM 45362</strain>
    </source>
</reference>
<evidence type="ECO:0000256" key="7">
    <source>
        <dbReference type="RuleBase" id="RU363032"/>
    </source>
</evidence>
<protein>
    <submittedName>
        <fullName evidence="9">Putative aldouronate transport system permease protein</fullName>
    </submittedName>
</protein>
<evidence type="ECO:0000256" key="3">
    <source>
        <dbReference type="ARBA" id="ARBA00022475"/>
    </source>
</evidence>
<sequence length="306" mass="33173">MTTLPAARRRARNRPAWEEPPSLIGLLGKGTVLTLVVLAVVFPLWSVLVTSLSSRQTINEAGGMVVIPRGFDPGAYVTIFSGGQVARAVWVSLIVAVGGTLFSMVLTVLAAYGLSRPGSLFHRPLLFLFLLTFLIYPGLVTKYLVVTSLFHLKDNLLALIVPSAINVFNLIVVRAFFMNVPTELVDSARIDGAGEWRILTQIMMPLSKAVIAVVGLFYAVGYWNIYFDAVLYIDDNNLQPIQRVLQSYILAGQAPQVGVAGSFSVMPPTIAVKMAVVIIVVIPAMVVYPFVQKHFTKGVISGAIKG</sequence>
<keyword evidence="2 7" id="KW-0813">Transport</keyword>
<feature type="domain" description="ABC transmembrane type-1" evidence="8">
    <location>
        <begin position="89"/>
        <end position="291"/>
    </location>
</feature>
<evidence type="ECO:0000256" key="2">
    <source>
        <dbReference type="ARBA" id="ARBA00022448"/>
    </source>
</evidence>
<dbReference type="PANTHER" id="PTHR43744:SF9">
    <property type="entry name" value="POLYGALACTURONAN_RHAMNOGALACTURONAN TRANSPORT SYSTEM PERMEASE PROTEIN YTCP"/>
    <property type="match status" value="1"/>
</dbReference>
<dbReference type="Pfam" id="PF00528">
    <property type="entry name" value="BPD_transp_1"/>
    <property type="match status" value="1"/>
</dbReference>
<keyword evidence="3" id="KW-1003">Cell membrane</keyword>
<evidence type="ECO:0000259" key="8">
    <source>
        <dbReference type="PROSITE" id="PS50928"/>
    </source>
</evidence>
<keyword evidence="10" id="KW-1185">Reference proteome</keyword>
<dbReference type="GO" id="GO:0005886">
    <property type="term" value="C:plasma membrane"/>
    <property type="evidence" value="ECO:0007669"/>
    <property type="project" value="UniProtKB-SubCell"/>
</dbReference>
<dbReference type="InterPro" id="IPR035906">
    <property type="entry name" value="MetI-like_sf"/>
</dbReference>
<evidence type="ECO:0000256" key="5">
    <source>
        <dbReference type="ARBA" id="ARBA00022989"/>
    </source>
</evidence>